<feature type="region of interest" description="Disordered" evidence="6">
    <location>
        <begin position="592"/>
        <end position="649"/>
    </location>
</feature>
<dbReference type="GO" id="GO:0035082">
    <property type="term" value="P:axoneme assembly"/>
    <property type="evidence" value="ECO:0007669"/>
    <property type="project" value="TreeGrafter"/>
</dbReference>
<gene>
    <name evidence="8" type="ORF">D4764_03G0011040</name>
</gene>
<feature type="compositionally biased region" description="Polar residues" evidence="6">
    <location>
        <begin position="462"/>
        <end position="471"/>
    </location>
</feature>
<feature type="region of interest" description="Disordered" evidence="6">
    <location>
        <begin position="746"/>
        <end position="867"/>
    </location>
</feature>
<feature type="compositionally biased region" description="Acidic residues" evidence="6">
    <location>
        <begin position="1145"/>
        <end position="1155"/>
    </location>
</feature>
<feature type="compositionally biased region" description="Basic and acidic residues" evidence="6">
    <location>
        <begin position="287"/>
        <end position="299"/>
    </location>
</feature>
<dbReference type="PANTHER" id="PTHR23005">
    <property type="entry name" value="RETINITIS PIGMENTOSA 1 PROTEIN"/>
    <property type="match status" value="1"/>
</dbReference>
<keyword evidence="9" id="KW-1185">Reference proteome</keyword>
<dbReference type="Gene3D" id="3.10.20.230">
    <property type="entry name" value="Doublecortin domain"/>
    <property type="match status" value="2"/>
</dbReference>
<dbReference type="GO" id="GO:0042461">
    <property type="term" value="P:photoreceptor cell development"/>
    <property type="evidence" value="ECO:0007669"/>
    <property type="project" value="TreeGrafter"/>
</dbReference>
<evidence type="ECO:0000313" key="8">
    <source>
        <dbReference type="EMBL" id="TWW64096.1"/>
    </source>
</evidence>
<dbReference type="FunFam" id="3.10.20.230:FF:000006">
    <property type="entry name" value="Oxygen-regulated protein 1"/>
    <property type="match status" value="1"/>
</dbReference>
<evidence type="ECO:0000256" key="5">
    <source>
        <dbReference type="ARBA" id="ARBA00023273"/>
    </source>
</evidence>
<feature type="compositionally biased region" description="Basic and acidic residues" evidence="6">
    <location>
        <begin position="787"/>
        <end position="805"/>
    </location>
</feature>
<dbReference type="PANTHER" id="PTHR23005:SF3">
    <property type="entry name" value="RETINITIS PIGMENTOSA 1-LIKE 1 PROTEIN"/>
    <property type="match status" value="1"/>
</dbReference>
<feature type="compositionally biased region" description="Acidic residues" evidence="6">
    <location>
        <begin position="1124"/>
        <end position="1137"/>
    </location>
</feature>
<keyword evidence="5" id="KW-0966">Cell projection</keyword>
<accession>A0A5C6NAA0</accession>
<feature type="compositionally biased region" description="Basic residues" evidence="6">
    <location>
        <begin position="1343"/>
        <end position="1356"/>
    </location>
</feature>
<feature type="region of interest" description="Disordered" evidence="6">
    <location>
        <begin position="936"/>
        <end position="955"/>
    </location>
</feature>
<name>A0A5C6NAA0_9TELE</name>
<keyword evidence="4" id="KW-0677">Repeat</keyword>
<feature type="compositionally biased region" description="Polar residues" evidence="6">
    <location>
        <begin position="820"/>
        <end position="838"/>
    </location>
</feature>
<dbReference type="InterPro" id="IPR036572">
    <property type="entry name" value="Doublecortin_dom_sf"/>
</dbReference>
<dbReference type="PROSITE" id="PS50309">
    <property type="entry name" value="DC"/>
    <property type="match status" value="2"/>
</dbReference>
<evidence type="ECO:0000256" key="6">
    <source>
        <dbReference type="SAM" id="MobiDB-lite"/>
    </source>
</evidence>
<sequence length="1364" mass="151435">MSLDQTGMWDPQPTSKHASPLPQPPYINPRNSHLTTAAPAKRITFYKSGDSKFGGIRMAVHKRSFKCFDALLDDLSQKMPLPFGVRTVTTPRGIHTIKHLEQLQDGGCYLCSDQRQAKPINMELASKRPNIWHHYSQRPYPPETTPSTPNGHLPYRQRRILLVKNREPSVRRSVVLSRSSARSLKAFLDEASEVMQFHIRKLYTAEGRRINNVQNLMTCPGVLVCVGRESFSPLLVNFTRKTSEDKLPSLGSRSSGLDPRTPGNGARSPATQGARSPIHGAQSRASEYSDGHESKKNEKSYSQSKPGIMNDDIEKRVVVNKDGSLSVEMRVRFRLQNDETLRWSTQIKKSPSLTNECCPLSQAQPHYLQHAGHTHTIVRHTHSSSSSSSCNSRRVVRCRARLSKCAEGSGLDPSQLIQEEMCVTEQVERTVEVEQNGDTHVEVCREVDLEDKDVKSEELAGQPSSILSPSTKRLRKESGGTEEPLSRNSSGSISIGLPEDTDSSDTADTLKETVAAARPSSHQSKTSKTSNKPRSEKNRENKIALVDLELTPTCLPNASPNEVVSEWLKGIPADSSMLDFSDDLHVVEEHEKVEDNPVEEAEDEGLKENTVDEEEKSNHLEEEEENEEEECKDEGAAGDAVVTSQPKAPLMCNDSVPRNWQSSAAVMKVLLSSSLGRCQSLPEVSPVYGRRLSTSAKGFLDCLAQLQLIEPAVHPCCDQSTGHRYEDIMTILQSLWLIEPRDIEAKEDKDNRTDQVTPPRSSSGVDMSSGSGGSGKEMVNPGGDEAEQNHRSDAVDTREDEHDVNTDQNTLPASLDSPKATENPSIEKSSPNDSSKSPTDNERETPEETSTGSPPAVLQTLTKKPSQEPDPVWILKLLRKLEKQFMNHYVNAMAEFKVRWDLDDSVILNTMITELKDEVSQRIQSSIAREIKKIQSRAGRMEQSAYPPREPNLSRDSSMIEKRRRMMRVMKNQSVKTADSFTDEEMMGDFSDQRSEDEYCPCDACVRKKMASRPLKINQAAAEAPVMMEFDLLKILQLKKSPLPSDTAAREEEVKEVVVKEEGRSLEVVQEEEEEVEETKEDIKAVVLLEETILEENEEVEDGSPSEEEEVVAEVDKAECECVKEEEENVQEGEEETSNNGGEGESADDEEESEQETVKEAARDETANDEEEVAEDLDEERGESAGRESTGDEDIENKEVKSKEDSEGATSEARDEEDNPREEESHDTEKGGGSDEREALEETDASQGLESSQPEEAADTVHSCDSNGDESGEVQKADDEDPEETQEEVNSKKGDGALQHQFTRTSVESQPGSLEDVDLPPNIVSSIEVPKTGAGGGGSAGQRRSRSPARVKRRKPKECDEEDF</sequence>
<dbReference type="GO" id="GO:0005930">
    <property type="term" value="C:axoneme"/>
    <property type="evidence" value="ECO:0007669"/>
    <property type="project" value="TreeGrafter"/>
</dbReference>
<feature type="compositionally biased region" description="Acidic residues" evidence="6">
    <location>
        <begin position="1167"/>
        <end position="1181"/>
    </location>
</feature>
<evidence type="ECO:0000313" key="9">
    <source>
        <dbReference type="Proteomes" id="UP000324091"/>
    </source>
</evidence>
<organism evidence="8 9">
    <name type="scientific">Takifugu flavidus</name>
    <name type="common">sansaifugu</name>
    <dbReference type="NCBI Taxonomy" id="433684"/>
    <lineage>
        <taxon>Eukaryota</taxon>
        <taxon>Metazoa</taxon>
        <taxon>Chordata</taxon>
        <taxon>Craniata</taxon>
        <taxon>Vertebrata</taxon>
        <taxon>Euteleostomi</taxon>
        <taxon>Actinopterygii</taxon>
        <taxon>Neopterygii</taxon>
        <taxon>Teleostei</taxon>
        <taxon>Neoteleostei</taxon>
        <taxon>Acanthomorphata</taxon>
        <taxon>Eupercaria</taxon>
        <taxon>Tetraodontiformes</taxon>
        <taxon>Tetradontoidea</taxon>
        <taxon>Tetraodontidae</taxon>
        <taxon>Takifugu</taxon>
    </lineage>
</organism>
<evidence type="ECO:0000256" key="4">
    <source>
        <dbReference type="ARBA" id="ARBA00022737"/>
    </source>
</evidence>
<keyword evidence="3" id="KW-0963">Cytoplasm</keyword>
<evidence type="ECO:0000256" key="3">
    <source>
        <dbReference type="ARBA" id="ARBA00022490"/>
    </source>
</evidence>
<feature type="compositionally biased region" description="Basic and acidic residues" evidence="6">
    <location>
        <begin position="1114"/>
        <end position="1123"/>
    </location>
</feature>
<evidence type="ECO:0000256" key="1">
    <source>
        <dbReference type="ARBA" id="ARBA00004316"/>
    </source>
</evidence>
<feature type="compositionally biased region" description="Basic and acidic residues" evidence="6">
    <location>
        <begin position="1222"/>
        <end position="1237"/>
    </location>
</feature>
<feature type="domain" description="Doublecortin" evidence="7">
    <location>
        <begin position="41"/>
        <end position="123"/>
    </location>
</feature>
<evidence type="ECO:0000256" key="2">
    <source>
        <dbReference type="ARBA" id="ARBA00004496"/>
    </source>
</evidence>
<comment type="subcellular location">
    <subcellularLocation>
        <location evidence="1">Cell projection</location>
    </subcellularLocation>
    <subcellularLocation>
        <location evidence="2">Cytoplasm</location>
    </subcellularLocation>
</comment>
<protein>
    <submittedName>
        <fullName evidence="8">Retinitis pigmentosa 1-like 1 protein</fullName>
    </submittedName>
</protein>
<reference evidence="8 9" key="1">
    <citation type="submission" date="2019-04" db="EMBL/GenBank/DDBJ databases">
        <title>Chromosome genome assembly for Takifugu flavidus.</title>
        <authorList>
            <person name="Xiao S."/>
        </authorList>
    </citation>
    <scope>NUCLEOTIDE SEQUENCE [LARGE SCALE GENOMIC DNA]</scope>
    <source>
        <strain evidence="8">HTHZ2018</strain>
        <tissue evidence="8">Muscle</tissue>
    </source>
</reference>
<feature type="compositionally biased region" description="Polar residues" evidence="6">
    <location>
        <begin position="1245"/>
        <end position="1254"/>
    </location>
</feature>
<feature type="compositionally biased region" description="Polar residues" evidence="6">
    <location>
        <begin position="848"/>
        <end position="864"/>
    </location>
</feature>
<dbReference type="EMBL" id="RHFK02000016">
    <property type="protein sequence ID" value="TWW64096.1"/>
    <property type="molecule type" value="Genomic_DNA"/>
</dbReference>
<dbReference type="Pfam" id="PF03607">
    <property type="entry name" value="DCX"/>
    <property type="match status" value="2"/>
</dbReference>
<evidence type="ECO:0000259" key="7">
    <source>
        <dbReference type="PROSITE" id="PS50309"/>
    </source>
</evidence>
<feature type="compositionally biased region" description="Acidic residues" evidence="6">
    <location>
        <begin position="1267"/>
        <end position="1287"/>
    </location>
</feature>
<dbReference type="SUPFAM" id="SSF89837">
    <property type="entry name" value="Doublecortin (DC)"/>
    <property type="match status" value="2"/>
</dbReference>
<feature type="compositionally biased region" description="Acidic residues" evidence="6">
    <location>
        <begin position="621"/>
        <end position="632"/>
    </location>
</feature>
<dbReference type="GO" id="GO:0035556">
    <property type="term" value="P:intracellular signal transduction"/>
    <property type="evidence" value="ECO:0007669"/>
    <property type="project" value="InterPro"/>
</dbReference>
<comment type="caution">
    <text evidence="8">The sequence shown here is derived from an EMBL/GenBank/DDBJ whole genome shotgun (WGS) entry which is preliminary data.</text>
</comment>
<dbReference type="Proteomes" id="UP000324091">
    <property type="component" value="Chromosome 3"/>
</dbReference>
<dbReference type="InterPro" id="IPR003533">
    <property type="entry name" value="Doublecortin_dom"/>
</dbReference>
<feature type="compositionally biased region" description="Basic and acidic residues" evidence="6">
    <location>
        <begin position="604"/>
        <end position="620"/>
    </location>
</feature>
<feature type="domain" description="Doublecortin" evidence="7">
    <location>
        <begin position="158"/>
        <end position="237"/>
    </location>
</feature>
<feature type="compositionally biased region" description="Polar residues" evidence="6">
    <location>
        <begin position="520"/>
        <end position="532"/>
    </location>
</feature>
<feature type="region of interest" description="Disordered" evidence="6">
    <location>
        <begin position="1"/>
        <end position="33"/>
    </location>
</feature>
<feature type="compositionally biased region" description="Acidic residues" evidence="6">
    <location>
        <begin position="1094"/>
        <end position="1113"/>
    </location>
</feature>
<dbReference type="SMART" id="SM00537">
    <property type="entry name" value="DCX"/>
    <property type="match status" value="2"/>
</dbReference>
<feature type="region of interest" description="Disordered" evidence="6">
    <location>
        <begin position="453"/>
        <end position="541"/>
    </location>
</feature>
<proteinExistence type="predicted"/>
<feature type="region of interest" description="Disordered" evidence="6">
    <location>
        <begin position="245"/>
        <end position="309"/>
    </location>
</feature>
<feature type="compositionally biased region" description="Polar residues" evidence="6">
    <location>
        <begin position="1300"/>
        <end position="1312"/>
    </location>
</feature>
<feature type="compositionally biased region" description="Basic and acidic residues" evidence="6">
    <location>
        <begin position="1156"/>
        <end position="1166"/>
    </location>
</feature>
<feature type="region of interest" description="Disordered" evidence="6">
    <location>
        <begin position="1094"/>
        <end position="1364"/>
    </location>
</feature>
<feature type="compositionally biased region" description="Basic and acidic residues" evidence="6">
    <location>
        <begin position="1197"/>
        <end position="1206"/>
    </location>
</feature>
<dbReference type="GO" id="GO:0060041">
    <property type="term" value="P:retina development in camera-type eye"/>
    <property type="evidence" value="ECO:0007669"/>
    <property type="project" value="TreeGrafter"/>
</dbReference>